<dbReference type="InterPro" id="IPR036188">
    <property type="entry name" value="FAD/NAD-bd_sf"/>
</dbReference>
<organism evidence="4 5">
    <name type="scientific">Reticulomyxa filosa</name>
    <dbReference type="NCBI Taxonomy" id="46433"/>
    <lineage>
        <taxon>Eukaryota</taxon>
        <taxon>Sar</taxon>
        <taxon>Rhizaria</taxon>
        <taxon>Retaria</taxon>
        <taxon>Foraminifera</taxon>
        <taxon>Monothalamids</taxon>
        <taxon>Reticulomyxidae</taxon>
        <taxon>Reticulomyxa</taxon>
    </lineage>
</organism>
<evidence type="ECO:0000313" key="4">
    <source>
        <dbReference type="EMBL" id="ETO04321.1"/>
    </source>
</evidence>
<sequence length="231" mass="26527">QIYTCVLCYLKYIRKGSIAHIGDNGRDVEISDGTVFKDVSYIIRCGGTVNDIPYLPREIVYRILNAPLSERRFLLFLLTFLPKCYMKSLAFVGIQGIGESFPSQCELQSRLIAFYWANVNDVMNKLDKMTYEEQVHWIDKVLVEMDFFRGFNEIAFTSKIILDEIARIIGVTPDFANFEPIKDDVVRQFLIKSKPLYPEKFRLVGPNAQPNLLDSLQQKVLGVHLRKGSST</sequence>
<accession>X6LSG8</accession>
<dbReference type="GO" id="GO:0050661">
    <property type="term" value="F:NADP binding"/>
    <property type="evidence" value="ECO:0007669"/>
    <property type="project" value="InterPro"/>
</dbReference>
<dbReference type="Gene3D" id="3.50.50.60">
    <property type="entry name" value="FAD/NAD(P)-binding domain"/>
    <property type="match status" value="2"/>
</dbReference>
<proteinExistence type="predicted"/>
<dbReference type="GO" id="GO:0050660">
    <property type="term" value="F:flavin adenine dinucleotide binding"/>
    <property type="evidence" value="ECO:0007669"/>
    <property type="project" value="InterPro"/>
</dbReference>
<name>X6LSG8_RETFI</name>
<keyword evidence="5" id="KW-1185">Reference proteome</keyword>
<gene>
    <name evidence="4" type="ORF">RFI_33077</name>
</gene>
<dbReference type="AlphaFoldDB" id="X6LSG8"/>
<evidence type="ECO:0000313" key="5">
    <source>
        <dbReference type="Proteomes" id="UP000023152"/>
    </source>
</evidence>
<dbReference type="GO" id="GO:0004499">
    <property type="term" value="F:N,N-dimethylaniline monooxygenase activity"/>
    <property type="evidence" value="ECO:0007669"/>
    <property type="project" value="InterPro"/>
</dbReference>
<reference evidence="4 5" key="1">
    <citation type="journal article" date="2013" name="Curr. Biol.">
        <title>The Genome of the Foraminiferan Reticulomyxa filosa.</title>
        <authorList>
            <person name="Glockner G."/>
            <person name="Hulsmann N."/>
            <person name="Schleicher M."/>
            <person name="Noegel A.A."/>
            <person name="Eichinger L."/>
            <person name="Gallinger C."/>
            <person name="Pawlowski J."/>
            <person name="Sierra R."/>
            <person name="Euteneuer U."/>
            <person name="Pillet L."/>
            <person name="Moustafa A."/>
            <person name="Platzer M."/>
            <person name="Groth M."/>
            <person name="Szafranski K."/>
            <person name="Schliwa M."/>
        </authorList>
    </citation>
    <scope>NUCLEOTIDE SEQUENCE [LARGE SCALE GENOMIC DNA]</scope>
</reference>
<dbReference type="Pfam" id="PF00743">
    <property type="entry name" value="FMO-like"/>
    <property type="match status" value="1"/>
</dbReference>
<dbReference type="Proteomes" id="UP000023152">
    <property type="component" value="Unassembled WGS sequence"/>
</dbReference>
<keyword evidence="2" id="KW-0274">FAD</keyword>
<feature type="non-terminal residue" evidence="4">
    <location>
        <position position="1"/>
    </location>
</feature>
<keyword evidence="4" id="KW-0503">Monooxygenase</keyword>
<dbReference type="InterPro" id="IPR020946">
    <property type="entry name" value="Flavin_mOase-like"/>
</dbReference>
<keyword evidence="3" id="KW-0560">Oxidoreductase</keyword>
<evidence type="ECO:0000256" key="2">
    <source>
        <dbReference type="ARBA" id="ARBA00022827"/>
    </source>
</evidence>
<protein>
    <submittedName>
        <fullName evidence="4">Dimethylaniline monooxygenase</fullName>
    </submittedName>
</protein>
<evidence type="ECO:0000256" key="3">
    <source>
        <dbReference type="ARBA" id="ARBA00023002"/>
    </source>
</evidence>
<keyword evidence="1" id="KW-0285">Flavoprotein</keyword>
<comment type="caution">
    <text evidence="4">The sequence shown here is derived from an EMBL/GenBank/DDBJ whole genome shotgun (WGS) entry which is preliminary data.</text>
</comment>
<dbReference type="EMBL" id="ASPP01029507">
    <property type="protein sequence ID" value="ETO04321.1"/>
    <property type="molecule type" value="Genomic_DNA"/>
</dbReference>
<evidence type="ECO:0000256" key="1">
    <source>
        <dbReference type="ARBA" id="ARBA00022630"/>
    </source>
</evidence>